<evidence type="ECO:0000256" key="8">
    <source>
        <dbReference type="ARBA" id="ARBA00023212"/>
    </source>
</evidence>
<evidence type="ECO:0000313" key="13">
    <source>
        <dbReference type="Proteomes" id="UP000580691"/>
    </source>
</evidence>
<dbReference type="GO" id="GO:0005874">
    <property type="term" value="C:microtubule"/>
    <property type="evidence" value="ECO:0007669"/>
    <property type="project" value="UniProtKB-KW"/>
</dbReference>
<sequence>IMSCGKDFVGTLKKIGYPKADELNGEDFDWMFESSENKSFLEWFCGNINERHVVSEEELQDFDNLLKCGKPVLEGNALDEVLKTLEPMGSTTRSQGEDREEEEEVKKLEEELQTLQKLKNLQIHRHNKLQLLVTTNSHVLQTFQSREEEAHKKWKEGLEVFTAANNKLDNELQSLIAAVKEFASFFTASDAEQGSDAHPVFFSQLSLDKYLSVEEQSTAALTSHIKKWVFKGMPECTENSREGSFQLEDLIRQIPFDEANEVCEERQEIARLQAAYICAQNQLIQLQAEEEGMKAAIKCAESLLQSSDKDIGQQENIDAKISSLSAEISAIKQDIAQINNEELLPLLKKNAQLLTAPVVKEYLDHQIARQDCYAESQDKIGRHLIRQKTSFELIQLACEMEMKKHQEISCRLENLVEALKQSTDELQQRLQVIAERTEQAKPRNTISSEDGLSCRQVLQLYRLLEGGSKKQQLFKTYKGLEQMAQKLKQDCAAVQDQLAASAQEQSLLLSNLEKDVDALHGALYRGTNQIQLRSPELTEQFHQLEVDLNELNCLLKDLVADLKSKRSFLESNRLQQMERDLYVYFFKDEEHLKEMVEKLEQQAQAKASGVEDRNFTTS</sequence>
<dbReference type="GO" id="GO:0051301">
    <property type="term" value="P:cell division"/>
    <property type="evidence" value="ECO:0007669"/>
    <property type="project" value="UniProtKB-KW"/>
</dbReference>
<dbReference type="AlphaFoldDB" id="A0A7K4U146"/>
<dbReference type="GO" id="GO:0070652">
    <property type="term" value="C:HAUS complex"/>
    <property type="evidence" value="ECO:0007669"/>
    <property type="project" value="InterPro"/>
</dbReference>
<dbReference type="OrthoDB" id="2159690at2759"/>
<evidence type="ECO:0000256" key="4">
    <source>
        <dbReference type="ARBA" id="ARBA00022618"/>
    </source>
</evidence>
<keyword evidence="8" id="KW-0206">Cytoskeleton</keyword>
<dbReference type="GO" id="GO:0031023">
    <property type="term" value="P:microtubule organizing center organization"/>
    <property type="evidence" value="ECO:0007669"/>
    <property type="project" value="TreeGrafter"/>
</dbReference>
<dbReference type="GO" id="GO:0072686">
    <property type="term" value="C:mitotic spindle"/>
    <property type="evidence" value="ECO:0007669"/>
    <property type="project" value="TreeGrafter"/>
</dbReference>
<dbReference type="InterPro" id="IPR032733">
    <property type="entry name" value="HAUS3_N"/>
</dbReference>
<dbReference type="Proteomes" id="UP000580691">
    <property type="component" value="Unassembled WGS sequence"/>
</dbReference>
<accession>A0A7K4U146</accession>
<comment type="subcellular location">
    <subcellularLocation>
        <location evidence="1">Cytoplasm</location>
        <location evidence="1">Cytoskeleton</location>
        <location evidence="1">Spindle</location>
    </subcellularLocation>
</comment>
<dbReference type="GO" id="GO:0005815">
    <property type="term" value="C:microtubule organizing center"/>
    <property type="evidence" value="ECO:0007669"/>
    <property type="project" value="TreeGrafter"/>
</dbReference>
<keyword evidence="7 10" id="KW-0175">Coiled coil</keyword>
<feature type="coiled-coil region" evidence="10">
    <location>
        <begin position="470"/>
        <end position="504"/>
    </location>
</feature>
<keyword evidence="5" id="KW-0493">Microtubule</keyword>
<dbReference type="GO" id="GO:0051225">
    <property type="term" value="P:spindle assembly"/>
    <property type="evidence" value="ECO:0007669"/>
    <property type="project" value="InterPro"/>
</dbReference>
<keyword evidence="3" id="KW-0963">Cytoplasm</keyword>
<keyword evidence="6" id="KW-0498">Mitosis</keyword>
<dbReference type="PRINTS" id="PR02089">
    <property type="entry name" value="HAUSAUGMINL3"/>
</dbReference>
<evidence type="ECO:0000256" key="7">
    <source>
        <dbReference type="ARBA" id="ARBA00023054"/>
    </source>
</evidence>
<protein>
    <submittedName>
        <fullName evidence="12">HAUS3 protein</fullName>
    </submittedName>
</protein>
<feature type="non-terminal residue" evidence="12">
    <location>
        <position position="618"/>
    </location>
</feature>
<keyword evidence="9" id="KW-0131">Cell cycle</keyword>
<evidence type="ECO:0000313" key="12">
    <source>
        <dbReference type="EMBL" id="NWR03811.1"/>
    </source>
</evidence>
<evidence type="ECO:0000256" key="6">
    <source>
        <dbReference type="ARBA" id="ARBA00022776"/>
    </source>
</evidence>
<evidence type="ECO:0000256" key="10">
    <source>
        <dbReference type="SAM" id="Coils"/>
    </source>
</evidence>
<organism evidence="12 13">
    <name type="scientific">Sinosuthora webbiana</name>
    <dbReference type="NCBI Taxonomy" id="337173"/>
    <lineage>
        <taxon>Eukaryota</taxon>
        <taxon>Metazoa</taxon>
        <taxon>Chordata</taxon>
        <taxon>Craniata</taxon>
        <taxon>Vertebrata</taxon>
        <taxon>Euteleostomi</taxon>
        <taxon>Archelosauria</taxon>
        <taxon>Archosauria</taxon>
        <taxon>Dinosauria</taxon>
        <taxon>Saurischia</taxon>
        <taxon>Theropoda</taxon>
        <taxon>Coelurosauria</taxon>
        <taxon>Aves</taxon>
        <taxon>Neognathae</taxon>
        <taxon>Neoaves</taxon>
        <taxon>Telluraves</taxon>
        <taxon>Australaves</taxon>
        <taxon>Passeriformes</taxon>
        <taxon>Sylvioidea</taxon>
        <taxon>Sylviidae</taxon>
        <taxon>Sinosuthora</taxon>
    </lineage>
</organism>
<evidence type="ECO:0000259" key="11">
    <source>
        <dbReference type="Pfam" id="PF14932"/>
    </source>
</evidence>
<comment type="caution">
    <text evidence="12">The sequence shown here is derived from an EMBL/GenBank/DDBJ whole genome shotgun (WGS) entry which is preliminary data.</text>
</comment>
<feature type="coiled-coil region" evidence="10">
    <location>
        <begin position="405"/>
        <end position="436"/>
    </location>
</feature>
<reference evidence="12 13" key="1">
    <citation type="submission" date="2019-09" db="EMBL/GenBank/DDBJ databases">
        <title>Bird 10,000 Genomes (B10K) Project - Family phase.</title>
        <authorList>
            <person name="Zhang G."/>
        </authorList>
    </citation>
    <scope>NUCLEOTIDE SEQUENCE [LARGE SCALE GENOMIC DNA]</scope>
    <source>
        <strain evidence="12">B10K-DU-002-08</strain>
        <tissue evidence="12">Muscle</tissue>
    </source>
</reference>
<dbReference type="EMBL" id="VXBN01006585">
    <property type="protein sequence ID" value="NWR03811.1"/>
    <property type="molecule type" value="Genomic_DNA"/>
</dbReference>
<dbReference type="InterPro" id="IPR026206">
    <property type="entry name" value="HAUS3"/>
</dbReference>
<gene>
    <name evidence="12" type="primary">Haus3_0</name>
    <name evidence="12" type="ORF">SINWEB_R10040</name>
</gene>
<feature type="non-terminal residue" evidence="12">
    <location>
        <position position="1"/>
    </location>
</feature>
<evidence type="ECO:0000256" key="5">
    <source>
        <dbReference type="ARBA" id="ARBA00022701"/>
    </source>
</evidence>
<feature type="coiled-coil region" evidence="10">
    <location>
        <begin position="91"/>
        <end position="125"/>
    </location>
</feature>
<evidence type="ECO:0000256" key="3">
    <source>
        <dbReference type="ARBA" id="ARBA00022490"/>
    </source>
</evidence>
<keyword evidence="4" id="KW-0132">Cell division</keyword>
<evidence type="ECO:0000256" key="9">
    <source>
        <dbReference type="ARBA" id="ARBA00023306"/>
    </source>
</evidence>
<proteinExistence type="inferred from homology"/>
<name>A0A7K4U146_9SYLV</name>
<dbReference type="PANTHER" id="PTHR19378">
    <property type="entry name" value="GOLGIN- RELATED"/>
    <property type="match status" value="1"/>
</dbReference>
<evidence type="ECO:0000256" key="1">
    <source>
        <dbReference type="ARBA" id="ARBA00004186"/>
    </source>
</evidence>
<keyword evidence="13" id="KW-1185">Reference proteome</keyword>
<dbReference type="Pfam" id="PF14932">
    <property type="entry name" value="HAUS-augmin3"/>
    <property type="match status" value="1"/>
</dbReference>
<feature type="domain" description="HAUS augmin-like complex subunit 3 N-terminal" evidence="11">
    <location>
        <begin position="30"/>
        <end position="289"/>
    </location>
</feature>
<evidence type="ECO:0000256" key="2">
    <source>
        <dbReference type="ARBA" id="ARBA00009645"/>
    </source>
</evidence>
<dbReference type="PANTHER" id="PTHR19378:SF3">
    <property type="entry name" value="HAUS AUGMIN LIKE COMPLEX SUBUNIT 3"/>
    <property type="match status" value="1"/>
</dbReference>
<comment type="similarity">
    <text evidence="2">Belongs to the HAUS3 family.</text>
</comment>